<dbReference type="PANTHER" id="PTHR22696:SF1">
    <property type="entry name" value="E3 UBIQUITIN-PROTEIN LIGASE RNF26"/>
    <property type="match status" value="1"/>
</dbReference>
<feature type="region of interest" description="Disordered" evidence="1">
    <location>
        <begin position="736"/>
        <end position="760"/>
    </location>
</feature>
<dbReference type="PANTHER" id="PTHR22696">
    <property type="entry name" value="E3 UBIQUITIN-PROTEIN LIGASE RNF26"/>
    <property type="match status" value="1"/>
</dbReference>
<dbReference type="Pfam" id="PF13920">
    <property type="entry name" value="zf-C3HC4_3"/>
    <property type="match status" value="2"/>
</dbReference>
<feature type="region of interest" description="Disordered" evidence="1">
    <location>
        <begin position="1309"/>
        <end position="1338"/>
    </location>
</feature>
<feature type="compositionally biased region" description="Low complexity" evidence="1">
    <location>
        <begin position="739"/>
        <end position="760"/>
    </location>
</feature>
<feature type="compositionally biased region" description="Polar residues" evidence="1">
    <location>
        <begin position="1369"/>
        <end position="1378"/>
    </location>
</feature>
<feature type="compositionally biased region" description="Gly residues" evidence="1">
    <location>
        <begin position="852"/>
        <end position="867"/>
    </location>
</feature>
<feature type="region of interest" description="Disordered" evidence="1">
    <location>
        <begin position="1369"/>
        <end position="1544"/>
    </location>
</feature>
<dbReference type="Gene3D" id="3.30.40.10">
    <property type="entry name" value="Zinc/RING finger domain, C3HC4 (zinc finger)"/>
    <property type="match status" value="2"/>
</dbReference>
<feature type="region of interest" description="Disordered" evidence="1">
    <location>
        <begin position="1138"/>
        <end position="1160"/>
    </location>
</feature>
<comment type="caution">
    <text evidence="2">The sequence shown here is derived from an EMBL/GenBank/DDBJ whole genome shotgun (WGS) entry which is preliminary data.</text>
</comment>
<feature type="region of interest" description="Disordered" evidence="1">
    <location>
        <begin position="775"/>
        <end position="798"/>
    </location>
</feature>
<organism evidence="2 3">
    <name type="scientific">Heterodera trifolii</name>
    <dbReference type="NCBI Taxonomy" id="157864"/>
    <lineage>
        <taxon>Eukaryota</taxon>
        <taxon>Metazoa</taxon>
        <taxon>Ecdysozoa</taxon>
        <taxon>Nematoda</taxon>
        <taxon>Chromadorea</taxon>
        <taxon>Rhabditida</taxon>
        <taxon>Tylenchina</taxon>
        <taxon>Tylenchomorpha</taxon>
        <taxon>Tylenchoidea</taxon>
        <taxon>Heteroderidae</taxon>
        <taxon>Heteroderinae</taxon>
        <taxon>Heterodera</taxon>
    </lineage>
</organism>
<feature type="compositionally biased region" description="Polar residues" evidence="1">
    <location>
        <begin position="1143"/>
        <end position="1160"/>
    </location>
</feature>
<reference evidence="2 3" key="1">
    <citation type="submission" date="2024-10" db="EMBL/GenBank/DDBJ databases">
        <authorList>
            <person name="Kim D."/>
        </authorList>
    </citation>
    <scope>NUCLEOTIDE SEQUENCE [LARGE SCALE GENOMIC DNA]</scope>
    <source>
        <strain evidence="2">BH-2024</strain>
    </source>
</reference>
<feature type="compositionally biased region" description="Low complexity" evidence="1">
    <location>
        <begin position="1328"/>
        <end position="1338"/>
    </location>
</feature>
<gene>
    <name evidence="2" type="ORF">niasHT_010900</name>
</gene>
<feature type="compositionally biased region" description="Polar residues" evidence="1">
    <location>
        <begin position="959"/>
        <end position="968"/>
    </location>
</feature>
<feature type="region of interest" description="Disordered" evidence="1">
    <location>
        <begin position="834"/>
        <end position="869"/>
    </location>
</feature>
<feature type="compositionally biased region" description="Polar residues" evidence="1">
    <location>
        <begin position="580"/>
        <end position="590"/>
    </location>
</feature>
<sequence length="1599" mass="179811">MLLMIAMIVQNAIALREPIKPFTLSPANNMAKYHVAQIIPPGKYKVVIWDKLTKHFRTSSMFSSRAESTSSGNSDGRIFDRRWSKSGKFVFTYDENQFNGYGQYFAHFYNVETDHTGQFLVEKNGRVADWSLFNRHYNVNITPMKGTTLIRNDFKKIGPWQKVYSLGIRTPVDSLCHFRQGQCLIRYFENMYDWIYYIRKLIAIYWLNEPCTGAMDNRVNFFLIGTFRYAIAEAKRAYEVEQRQQMNTEEAHLLGTFFDILTRAIKHGILLERIRLLDGQMPRLINEFCQIDVAYLLTQIDVVQELYEQRFQYETFCTRWENVYEKLTRFNEPNLSMDVFYYWIYSSSPLDDQMRETIQFWFSILSKWLNDYEYFQTSHQRSDIPGRPQQRTIYSTPWLELDLDMFNRIGQLLVGAKNARLITPEKISQIPGAQSLLNKICVGTYRSQDFLHANGFNCYNIIDQWRIKLCSGGRFEYSASPRITPWTTPRITPWITPHTTPWTTPATTNSPTPITNTPITFSPITNTPISNSPITNSPSSPRRNTNSSSISLSPQNSPQLELIGAAKISGEMNDYDDSDTGQAENGSSSSNTNCVMCLTKNRDFAFKPCYHLCGCDGCTDEVLKRDSDIPGRPQQRTIYSTPWLELDLDMFNRIGQLLVGAKNARLITPEKISQIPGAQSLLNKICVGTYRSQDFLHANGFNCYNIIDQWRIKLCSGGRFEPHFNSKKFFYPIRTTPITNSPSSPRRNTNSSSISLSPQNSPQLELIGAAKISGEMNDYDDSDTGQAENGSSSSNTNCVTKNRDFAFKPCYHLCGCDGCTDEVLKRDMLAFDREEPTNRHQPHHSLNAIGTSAGGGGQGPPAGGGTGTNPYMLPHGYANAGGAGPSSFVPLGQPPIQARQQSFDQTQFPQQFSVVQYQNFGLQPPPMQQTLAVPMANLSLEQTKIKKKSDRKPKKATDQEAQNQTIQHHHAQNNQFSVQNSLVQQSFAQSMQQQIQPLNSQQYMFDQNQNVQFQPSLQQMVQYQGQQPPLMQQTLADPMANLSFEQNKNKKKSDRKQKKVGPDAQYFQSVQQPLTNLQYPTVHQPQIGQGQFASQNALVQQPLAQSVQQQNQTIQQQNQFMGQQNLAGIKNQQFPTNYHGHNLQPQSVQNPPQMPSTGNQNVEWPQTKEGHTGNMHSTGSSNFLMPSSAGSSSFVMPSSAGSSSFVMPSSTGPSKFIMPSSTGSASFTMLPAAENIYQSGGSKSFTINTPGNLPHIGPTRFNSQQKGKMKQQNGSTSLTNYHGPNVQSGQSVHLTPHVLTESQMLQIGPETGQMGNIGPTNFNSPSRQLQNQHQLQYHQQSLLSMPNAFSGNSLQADFLNTQQQFNIINSPEPSATTARKQKGKSKLSADQSHANTGSSSGQTPMGFYVPPKREKKPQTSFSSSLSADHSHANTGSSSGQTPMGFYVPQKREKKQQPSFPSSESQFEHQPTMSRQNRTKSKHTEEQPQPTADRYDFSMYNKPSSSIERRQKMTIPTTVPIPTTTPMPPTTTTPTPTTPAPPPQKDGRECVICLDKEPKFIFVPCGHKCICADCNNPEKRKLDWEIQLFFWALGRNLVGG</sequence>
<feature type="region of interest" description="Disordered" evidence="1">
    <location>
        <begin position="571"/>
        <end position="590"/>
    </location>
</feature>
<dbReference type="EMBL" id="JBICBT010000424">
    <property type="protein sequence ID" value="KAL3114086.1"/>
    <property type="molecule type" value="Genomic_DNA"/>
</dbReference>
<keyword evidence="3" id="KW-1185">Reference proteome</keyword>
<evidence type="ECO:0000256" key="1">
    <source>
        <dbReference type="SAM" id="MobiDB-lite"/>
    </source>
</evidence>
<feature type="compositionally biased region" description="Polar residues" evidence="1">
    <location>
        <begin position="1388"/>
        <end position="1403"/>
    </location>
</feature>
<feature type="region of interest" description="Disordered" evidence="1">
    <location>
        <begin position="944"/>
        <end position="968"/>
    </location>
</feature>
<feature type="compositionally biased region" description="Pro residues" evidence="1">
    <location>
        <begin position="1522"/>
        <end position="1543"/>
    </location>
</feature>
<proteinExistence type="predicted"/>
<accession>A0ABD2LG60</accession>
<dbReference type="Proteomes" id="UP001620626">
    <property type="component" value="Unassembled WGS sequence"/>
</dbReference>
<feature type="compositionally biased region" description="Polar residues" evidence="1">
    <location>
        <begin position="1318"/>
        <end position="1327"/>
    </location>
</feature>
<feature type="compositionally biased region" description="Polar residues" evidence="1">
    <location>
        <begin position="784"/>
        <end position="798"/>
    </location>
</feature>
<name>A0ABD2LG60_9BILA</name>
<feature type="compositionally biased region" description="Basic residues" evidence="1">
    <location>
        <begin position="945"/>
        <end position="954"/>
    </location>
</feature>
<evidence type="ECO:0000313" key="3">
    <source>
        <dbReference type="Proteomes" id="UP001620626"/>
    </source>
</evidence>
<feature type="region of interest" description="Disordered" evidence="1">
    <location>
        <begin position="488"/>
        <end position="556"/>
    </location>
</feature>
<dbReference type="InterPro" id="IPR013083">
    <property type="entry name" value="Znf_RING/FYVE/PHD"/>
</dbReference>
<protein>
    <submittedName>
        <fullName evidence="2">Uncharacterized protein</fullName>
    </submittedName>
</protein>
<evidence type="ECO:0000313" key="2">
    <source>
        <dbReference type="EMBL" id="KAL3114086.1"/>
    </source>
</evidence>